<dbReference type="PANTHER" id="PTHR35798:SF1">
    <property type="entry name" value="CELL DIVISION PROTEIN SEPF"/>
    <property type="match status" value="1"/>
</dbReference>
<accession>A0A0H3C1B5</accession>
<dbReference type="InterPro" id="IPR023052">
    <property type="entry name" value="Cell_div_SepF"/>
</dbReference>
<proteinExistence type="inferred from homology"/>
<dbReference type="Proteomes" id="UP000001039">
    <property type="component" value="Chromosome"/>
</dbReference>
<comment type="subcellular location">
    <subcellularLocation>
        <location evidence="5">Cytoplasm</location>
    </subcellularLocation>
    <text evidence="5">Localizes to the division site, in a FtsZ-dependent manner.</text>
</comment>
<keyword evidence="2 5" id="KW-0717">Septation</keyword>
<dbReference type="Pfam" id="PF04472">
    <property type="entry name" value="SepF"/>
    <property type="match status" value="1"/>
</dbReference>
<keyword evidence="5" id="KW-0963">Cytoplasm</keyword>
<dbReference type="GO" id="GO:0005737">
    <property type="term" value="C:cytoplasm"/>
    <property type="evidence" value="ECO:0007669"/>
    <property type="project" value="UniProtKB-SubCell"/>
</dbReference>
<keyword evidence="3 5" id="KW-0131">Cell cycle</keyword>
<dbReference type="InterPro" id="IPR038594">
    <property type="entry name" value="SepF-like_sf"/>
</dbReference>
<sequence length="222" mass="25752">MENKMAFKDTFNKMISYFDTDEVNEVEEDVAASTDNVIPRSQQSVRASSHPKQEPRNNHVQQDHQARSQEQTRSQMHPKHGTSERYYQQSQPKEGHEMVDRRKRMSTSSIANRREQYQQSTCSDQTTIALKYPRKYEDAQEIVDLLIVNECVLIDFQFMLDAQARRCLDFIDGASKVLYGSLQKVGSSMYLLAPSNVSVNIEEMTIPHTTQDIGFDFDMKRR</sequence>
<dbReference type="HAMAP" id="MF_01197">
    <property type="entry name" value="SepF"/>
    <property type="match status" value="1"/>
</dbReference>
<feature type="region of interest" description="Disordered" evidence="6">
    <location>
        <begin position="29"/>
        <end position="119"/>
    </location>
</feature>
<organism evidence="7 8">
    <name type="scientific">Streptococcus pyogenes serotype M49 (strain NZ131)</name>
    <dbReference type="NCBI Taxonomy" id="471876"/>
    <lineage>
        <taxon>Bacteria</taxon>
        <taxon>Bacillati</taxon>
        <taxon>Bacillota</taxon>
        <taxon>Bacilli</taxon>
        <taxon>Lactobacillales</taxon>
        <taxon>Streptococcaceae</taxon>
        <taxon>Streptococcus</taxon>
    </lineage>
</organism>
<name>A0A0H3C1B5_STRPZ</name>
<feature type="compositionally biased region" description="Polar residues" evidence="6">
    <location>
        <begin position="106"/>
        <end position="119"/>
    </location>
</feature>
<evidence type="ECO:0000313" key="8">
    <source>
        <dbReference type="Proteomes" id="UP000001039"/>
    </source>
</evidence>
<dbReference type="Gene3D" id="3.30.110.150">
    <property type="entry name" value="SepF-like protein"/>
    <property type="match status" value="1"/>
</dbReference>
<comment type="similarity">
    <text evidence="5">Belongs to the SepF family.</text>
</comment>
<keyword evidence="1 5" id="KW-0132">Cell division</keyword>
<feature type="compositionally biased region" description="Polar residues" evidence="6">
    <location>
        <begin position="33"/>
        <end position="47"/>
    </location>
</feature>
<comment type="subunit">
    <text evidence="5">Homodimer. Interacts with FtsZ.</text>
</comment>
<dbReference type="PANTHER" id="PTHR35798">
    <property type="entry name" value="CELL DIVISION PROTEIN SEPF"/>
    <property type="match status" value="1"/>
</dbReference>
<evidence type="ECO:0000256" key="6">
    <source>
        <dbReference type="SAM" id="MobiDB-lite"/>
    </source>
</evidence>
<evidence type="ECO:0000313" key="7">
    <source>
        <dbReference type="EMBL" id="ACI61459.1"/>
    </source>
</evidence>
<dbReference type="EMBL" id="CP000829">
    <property type="protein sequence ID" value="ACI61459.1"/>
    <property type="molecule type" value="Genomic_DNA"/>
</dbReference>
<feature type="compositionally biased region" description="Basic and acidic residues" evidence="6">
    <location>
        <begin position="51"/>
        <end position="67"/>
    </location>
</feature>
<protein>
    <recommendedName>
        <fullName evidence="5">Cell division protein SepF</fullName>
    </recommendedName>
</protein>
<evidence type="ECO:0000256" key="2">
    <source>
        <dbReference type="ARBA" id="ARBA00023210"/>
    </source>
</evidence>
<evidence type="ECO:0000256" key="3">
    <source>
        <dbReference type="ARBA" id="ARBA00023306"/>
    </source>
</evidence>
<dbReference type="InterPro" id="IPR007561">
    <property type="entry name" value="Cell_div_SepF/SepF-rel"/>
</dbReference>
<dbReference type="GO" id="GO:0043093">
    <property type="term" value="P:FtsZ-dependent cytokinesis"/>
    <property type="evidence" value="ECO:0007669"/>
    <property type="project" value="UniProtKB-UniRule"/>
</dbReference>
<dbReference type="AlphaFoldDB" id="A0A0H3C1B5"/>
<dbReference type="HOGENOM" id="CLU_078499_2_0_9"/>
<comment type="function">
    <text evidence="4 5">Cell division protein that is part of the divisome complex and is recruited early to the Z-ring. Probably stimulates Z-ring formation, perhaps through the cross-linking of FtsZ protofilaments. Its function overlaps with FtsA.</text>
</comment>
<dbReference type="GO" id="GO:0000917">
    <property type="term" value="P:division septum assembly"/>
    <property type="evidence" value="ECO:0007669"/>
    <property type="project" value="UniProtKB-KW"/>
</dbReference>
<evidence type="ECO:0000256" key="5">
    <source>
        <dbReference type="HAMAP-Rule" id="MF_01197"/>
    </source>
</evidence>
<reference evidence="7 8" key="1">
    <citation type="journal article" date="2008" name="J. Bacteriol.">
        <title>Genome sequence of a nephritogenic and highly transformable M49 strain of Streptococcus pyogenes.</title>
        <authorList>
            <person name="McShan W.M."/>
            <person name="Ferretti J.J."/>
            <person name="Karasawa T."/>
            <person name="Suvorov A.N."/>
            <person name="Lin S."/>
            <person name="Qin B."/>
            <person name="Jia H."/>
            <person name="Kenton S."/>
            <person name="Najar F."/>
            <person name="Wu H."/>
            <person name="Scott J."/>
            <person name="Roe B.A."/>
            <person name="Savic D.J."/>
        </authorList>
    </citation>
    <scope>NUCLEOTIDE SEQUENCE [LARGE SCALE GENOMIC DNA]</scope>
    <source>
        <strain evidence="7 8">NZ131</strain>
    </source>
</reference>
<dbReference type="KEGG" id="soz:Spy49_1171c"/>
<evidence type="ECO:0000256" key="4">
    <source>
        <dbReference type="ARBA" id="ARBA00044936"/>
    </source>
</evidence>
<gene>
    <name evidence="5" type="primary">sepF</name>
    <name evidence="7" type="ordered locus">Spy49_1171c</name>
</gene>
<evidence type="ECO:0000256" key="1">
    <source>
        <dbReference type="ARBA" id="ARBA00022618"/>
    </source>
</evidence>